<evidence type="ECO:0008006" key="2">
    <source>
        <dbReference type="Google" id="ProtNLM"/>
    </source>
</evidence>
<dbReference type="InterPro" id="IPR009560">
    <property type="entry name" value="DUF1176"/>
</dbReference>
<name>A0A3B0RLZ4_9ZZZZ</name>
<sequence>MPPLTTLLGIFAPAIMAVTAVPQPGELKVFKDWVVGCDNGGDCQAVSLVPEQGGGGFDHWNGPVTIVRTAGMDDGLKVRILFQSKDIDRYKMTVDGKLVDTGPIVEGDYPIEIVGEDAKKVAQAIKRGNRLKISGPGNEKLTQISLAGSSAALRYMDARQKRTGTRTALVAKGRKKFAPLKAAAPLYSVDQWDKSEMTPEADEIVALVESSQCKDARYGVTEDQAYPMGKRDGKYRALVLVSCGSGAYNFSSTAFIGEYVEAGDDSKGWTFEPARFDMPPGWGGDGGTSLLVNAYWDETDQILGSYAKGRGLGDCGSSESYVWDGQMFRLIEASSMNECRGAYQWITTWRANYHKVEEPPEQTVAADQ</sequence>
<accession>A0A3B0RLZ4</accession>
<protein>
    <recommendedName>
        <fullName evidence="2">DUF1176 domain-containing protein</fullName>
    </recommendedName>
</protein>
<dbReference type="AlphaFoldDB" id="A0A3B0RLZ4"/>
<organism evidence="1">
    <name type="scientific">hydrothermal vent metagenome</name>
    <dbReference type="NCBI Taxonomy" id="652676"/>
    <lineage>
        <taxon>unclassified sequences</taxon>
        <taxon>metagenomes</taxon>
        <taxon>ecological metagenomes</taxon>
    </lineage>
</organism>
<dbReference type="EMBL" id="UOEF01000146">
    <property type="protein sequence ID" value="VAV92692.1"/>
    <property type="molecule type" value="Genomic_DNA"/>
</dbReference>
<reference evidence="1" key="1">
    <citation type="submission" date="2018-06" db="EMBL/GenBank/DDBJ databases">
        <authorList>
            <person name="Zhirakovskaya E."/>
        </authorList>
    </citation>
    <scope>NUCLEOTIDE SEQUENCE</scope>
</reference>
<dbReference type="Pfam" id="PF06674">
    <property type="entry name" value="DUF1176"/>
    <property type="match status" value="1"/>
</dbReference>
<gene>
    <name evidence="1" type="ORF">MNBD_ALPHA04-402</name>
</gene>
<proteinExistence type="predicted"/>
<evidence type="ECO:0000313" key="1">
    <source>
        <dbReference type="EMBL" id="VAV92692.1"/>
    </source>
</evidence>